<dbReference type="AlphaFoldDB" id="A0A9Q3E1K9"/>
<proteinExistence type="predicted"/>
<gene>
    <name evidence="1" type="ORF">O181_050710</name>
</gene>
<evidence type="ECO:0000313" key="1">
    <source>
        <dbReference type="EMBL" id="MBW0510995.1"/>
    </source>
</evidence>
<keyword evidence="2" id="KW-1185">Reference proteome</keyword>
<name>A0A9Q3E1K9_9BASI</name>
<dbReference type="EMBL" id="AVOT02021892">
    <property type="protein sequence ID" value="MBW0510995.1"/>
    <property type="molecule type" value="Genomic_DNA"/>
</dbReference>
<comment type="caution">
    <text evidence="1">The sequence shown here is derived from an EMBL/GenBank/DDBJ whole genome shotgun (WGS) entry which is preliminary data.</text>
</comment>
<accession>A0A9Q3E1K9</accession>
<sequence length="234" mass="26161">MCQHCSTQTHSSPQADRHGVSFTPFQYEQHIKKLKSTNSPKYLPNIPTSASGSECPQLLLGKIFPADYSQLTQGTFSTATGLNSTAQKPYSSSQTLPPQDFGIIISAILSLRYNIPHRASRILNPALNLLIKSSISSSSGPPTPEFHITQDLSTIFEHLQLEPVIQNYIYCPQFFFLNGLTESVTTDQPHCQRHNDPNDHDPLCTKSLGKFISLFEPHTQNTTNMKKNLYQQNI</sequence>
<dbReference type="Proteomes" id="UP000765509">
    <property type="component" value="Unassembled WGS sequence"/>
</dbReference>
<protein>
    <submittedName>
        <fullName evidence="1">Uncharacterized protein</fullName>
    </submittedName>
</protein>
<evidence type="ECO:0000313" key="2">
    <source>
        <dbReference type="Proteomes" id="UP000765509"/>
    </source>
</evidence>
<organism evidence="1 2">
    <name type="scientific">Austropuccinia psidii MF-1</name>
    <dbReference type="NCBI Taxonomy" id="1389203"/>
    <lineage>
        <taxon>Eukaryota</taxon>
        <taxon>Fungi</taxon>
        <taxon>Dikarya</taxon>
        <taxon>Basidiomycota</taxon>
        <taxon>Pucciniomycotina</taxon>
        <taxon>Pucciniomycetes</taxon>
        <taxon>Pucciniales</taxon>
        <taxon>Sphaerophragmiaceae</taxon>
        <taxon>Austropuccinia</taxon>
    </lineage>
</organism>
<reference evidence="1" key="1">
    <citation type="submission" date="2021-03" db="EMBL/GenBank/DDBJ databases">
        <title>Draft genome sequence of rust myrtle Austropuccinia psidii MF-1, a brazilian biotype.</title>
        <authorList>
            <person name="Quecine M.C."/>
            <person name="Pachon D.M.R."/>
            <person name="Bonatelli M.L."/>
            <person name="Correr F.H."/>
            <person name="Franceschini L.M."/>
            <person name="Leite T.F."/>
            <person name="Margarido G.R.A."/>
            <person name="Almeida C.A."/>
            <person name="Ferrarezi J.A."/>
            <person name="Labate C.A."/>
        </authorList>
    </citation>
    <scope>NUCLEOTIDE SEQUENCE</scope>
    <source>
        <strain evidence="1">MF-1</strain>
    </source>
</reference>